<reference evidence="6" key="1">
    <citation type="journal article" date="2021" name="PeerJ">
        <title>Extensive microbial diversity within the chicken gut microbiome revealed by metagenomics and culture.</title>
        <authorList>
            <person name="Gilroy R."/>
            <person name="Ravi A."/>
            <person name="Getino M."/>
            <person name="Pursley I."/>
            <person name="Horton D.L."/>
            <person name="Alikhan N.F."/>
            <person name="Baker D."/>
            <person name="Gharbi K."/>
            <person name="Hall N."/>
            <person name="Watson M."/>
            <person name="Adriaenssens E.M."/>
            <person name="Foster-Nyarko E."/>
            <person name="Jarju S."/>
            <person name="Secka A."/>
            <person name="Antonio M."/>
            <person name="Oren A."/>
            <person name="Chaudhuri R.R."/>
            <person name="La Ragione R."/>
            <person name="Hildebrand F."/>
            <person name="Pallen M.J."/>
        </authorList>
    </citation>
    <scope>NUCLEOTIDE SEQUENCE</scope>
    <source>
        <strain evidence="6">ChiHjej13B12-9602</strain>
    </source>
</reference>
<dbReference type="CDD" id="cd01392">
    <property type="entry name" value="HTH_LacI"/>
    <property type="match status" value="1"/>
</dbReference>
<evidence type="ECO:0000256" key="2">
    <source>
        <dbReference type="ARBA" id="ARBA00023015"/>
    </source>
</evidence>
<dbReference type="Gene3D" id="1.10.260.40">
    <property type="entry name" value="lambda repressor-like DNA-binding domains"/>
    <property type="match status" value="1"/>
</dbReference>
<dbReference type="GO" id="GO:0000976">
    <property type="term" value="F:transcription cis-regulatory region binding"/>
    <property type="evidence" value="ECO:0007669"/>
    <property type="project" value="TreeGrafter"/>
</dbReference>
<dbReference type="GO" id="GO:0003700">
    <property type="term" value="F:DNA-binding transcription factor activity"/>
    <property type="evidence" value="ECO:0007669"/>
    <property type="project" value="TreeGrafter"/>
</dbReference>
<dbReference type="AlphaFoldDB" id="A0A921IU58"/>
<feature type="domain" description="HTH lacI-type" evidence="5">
    <location>
        <begin position="4"/>
        <end position="58"/>
    </location>
</feature>
<keyword evidence="3" id="KW-0238">DNA-binding</keyword>
<dbReference type="Proteomes" id="UP000753256">
    <property type="component" value="Unassembled WGS sequence"/>
</dbReference>
<keyword evidence="2" id="KW-0805">Transcription regulation</keyword>
<evidence type="ECO:0000256" key="4">
    <source>
        <dbReference type="ARBA" id="ARBA00023163"/>
    </source>
</evidence>
<dbReference type="InterPro" id="IPR046335">
    <property type="entry name" value="LacI/GalR-like_sensor"/>
</dbReference>
<reference evidence="6" key="2">
    <citation type="submission" date="2021-09" db="EMBL/GenBank/DDBJ databases">
        <authorList>
            <person name="Gilroy R."/>
        </authorList>
    </citation>
    <scope>NUCLEOTIDE SEQUENCE</scope>
    <source>
        <strain evidence="6">ChiHjej13B12-9602</strain>
    </source>
</reference>
<dbReference type="Pfam" id="PF00356">
    <property type="entry name" value="LacI"/>
    <property type="match status" value="1"/>
</dbReference>
<dbReference type="SMART" id="SM00354">
    <property type="entry name" value="HTH_LACI"/>
    <property type="match status" value="1"/>
</dbReference>
<dbReference type="SUPFAM" id="SSF47413">
    <property type="entry name" value="lambda repressor-like DNA-binding domains"/>
    <property type="match status" value="1"/>
</dbReference>
<sequence>MGKVRIVDVAREAGVSLGTVSNALNHPEKVRPETRKLIDEAIQRLGYLPNQSARLLAGGRTNTIGLVLPGLTSGCSLQIANGARNEAMRHGYDLLVMSSDGDSALEDRYLNFFVGIQVAGILVQPAPSMKQRAAAELPVPTVYLDVPWVSDRVASVAAHYRAQGRLIAEHVLARGAERVAVVGRAENAQLAERLEGIRDMFPGYGDVSLEIYNEGATSGSGDGARLGAMLASRNERVRPDAIIGLTDAIAMGALAGVMAAGCSVPHDIMVAGCDGNPLAWGGPLPLTTCSPAGYELGRKGAQLIIERVMWDEEHAREAKRAALRGFGGIVQEGPPVAHETVRPFLLERASTARGILEPLDVPRASAGVPATDAAAGIPEYDAGAYL</sequence>
<proteinExistence type="predicted"/>
<comment type="caution">
    <text evidence="6">The sequence shown here is derived from an EMBL/GenBank/DDBJ whole genome shotgun (WGS) entry which is preliminary data.</text>
</comment>
<dbReference type="InterPro" id="IPR010982">
    <property type="entry name" value="Lambda_DNA-bd_dom_sf"/>
</dbReference>
<keyword evidence="4" id="KW-0804">Transcription</keyword>
<dbReference type="PANTHER" id="PTHR30146">
    <property type="entry name" value="LACI-RELATED TRANSCRIPTIONAL REPRESSOR"/>
    <property type="match status" value="1"/>
</dbReference>
<name>A0A921IU58_9ACTN</name>
<dbReference type="Gene3D" id="3.40.50.2300">
    <property type="match status" value="2"/>
</dbReference>
<evidence type="ECO:0000313" key="7">
    <source>
        <dbReference type="Proteomes" id="UP000753256"/>
    </source>
</evidence>
<dbReference type="InterPro" id="IPR028082">
    <property type="entry name" value="Peripla_BP_I"/>
</dbReference>
<evidence type="ECO:0000313" key="6">
    <source>
        <dbReference type="EMBL" id="HJG37902.1"/>
    </source>
</evidence>
<keyword evidence="1" id="KW-0678">Repressor</keyword>
<dbReference type="EMBL" id="DYUZ01000030">
    <property type="protein sequence ID" value="HJG37902.1"/>
    <property type="molecule type" value="Genomic_DNA"/>
</dbReference>
<accession>A0A921IU58</accession>
<dbReference type="PROSITE" id="PS50932">
    <property type="entry name" value="HTH_LACI_2"/>
    <property type="match status" value="1"/>
</dbReference>
<evidence type="ECO:0000259" key="5">
    <source>
        <dbReference type="PROSITE" id="PS50932"/>
    </source>
</evidence>
<evidence type="ECO:0000256" key="3">
    <source>
        <dbReference type="ARBA" id="ARBA00023125"/>
    </source>
</evidence>
<dbReference type="PANTHER" id="PTHR30146:SF148">
    <property type="entry name" value="HTH-TYPE TRANSCRIPTIONAL REPRESSOR PURR-RELATED"/>
    <property type="match status" value="1"/>
</dbReference>
<dbReference type="SUPFAM" id="SSF53822">
    <property type="entry name" value="Periplasmic binding protein-like I"/>
    <property type="match status" value="1"/>
</dbReference>
<dbReference type="RefSeq" id="WP_273190996.1">
    <property type="nucleotide sequence ID" value="NZ_DYUZ01000030.1"/>
</dbReference>
<dbReference type="Pfam" id="PF13377">
    <property type="entry name" value="Peripla_BP_3"/>
    <property type="match status" value="1"/>
</dbReference>
<evidence type="ECO:0000256" key="1">
    <source>
        <dbReference type="ARBA" id="ARBA00022491"/>
    </source>
</evidence>
<gene>
    <name evidence="6" type="ORF">K8V70_08605</name>
</gene>
<organism evidence="6 7">
    <name type="scientific">Enorma phocaeensis</name>
    <dbReference type="NCBI Taxonomy" id="1871019"/>
    <lineage>
        <taxon>Bacteria</taxon>
        <taxon>Bacillati</taxon>
        <taxon>Actinomycetota</taxon>
        <taxon>Coriobacteriia</taxon>
        <taxon>Coriobacteriales</taxon>
        <taxon>Coriobacteriaceae</taxon>
        <taxon>Enorma</taxon>
    </lineage>
</organism>
<dbReference type="InterPro" id="IPR000843">
    <property type="entry name" value="HTH_LacI"/>
</dbReference>
<dbReference type="PROSITE" id="PS00356">
    <property type="entry name" value="HTH_LACI_1"/>
    <property type="match status" value="1"/>
</dbReference>
<dbReference type="CDD" id="cd06267">
    <property type="entry name" value="PBP1_LacI_sugar_binding-like"/>
    <property type="match status" value="1"/>
</dbReference>
<protein>
    <submittedName>
        <fullName evidence="6">LacI family transcriptional regulator</fullName>
    </submittedName>
</protein>